<evidence type="ECO:0008006" key="3">
    <source>
        <dbReference type="Google" id="ProtNLM"/>
    </source>
</evidence>
<proteinExistence type="predicted"/>
<dbReference type="RefSeq" id="WP_027844302.1">
    <property type="nucleotide sequence ID" value="NZ_BMHN01000001.1"/>
</dbReference>
<comment type="caution">
    <text evidence="1">The sequence shown here is derived from an EMBL/GenBank/DDBJ whole genome shotgun (WGS) entry which is preliminary data.</text>
</comment>
<dbReference type="OrthoDB" id="9785345at2"/>
<protein>
    <recommendedName>
        <fullName evidence="3">Cell wall hydrolase</fullName>
    </recommendedName>
</protein>
<dbReference type="AlphaFoldDB" id="A0A845Q9T1"/>
<dbReference type="GeneID" id="300655163"/>
<accession>A0A845Q9T1</accession>
<evidence type="ECO:0000313" key="1">
    <source>
        <dbReference type="EMBL" id="NBG95373.1"/>
    </source>
</evidence>
<organism evidence="1 2">
    <name type="scientific">Pyruvatibacter mobilis</name>
    <dbReference type="NCBI Taxonomy" id="1712261"/>
    <lineage>
        <taxon>Bacteria</taxon>
        <taxon>Pseudomonadati</taxon>
        <taxon>Pseudomonadota</taxon>
        <taxon>Alphaproteobacteria</taxon>
        <taxon>Hyphomicrobiales</taxon>
        <taxon>Parvibaculaceae</taxon>
        <taxon>Pyruvatibacter</taxon>
    </lineage>
</organism>
<dbReference type="Proteomes" id="UP000470384">
    <property type="component" value="Unassembled WGS sequence"/>
</dbReference>
<reference evidence="1 2" key="1">
    <citation type="journal article" date="2016" name="Int. J. Syst. Evol. Microbiol.">
        <title>Pyruvatibacter mobilis gen. nov., sp. nov., a marine bacterium from the culture broth of Picochlorum sp. 122.</title>
        <authorList>
            <person name="Wang G."/>
            <person name="Tang M."/>
            <person name="Wu H."/>
            <person name="Dai S."/>
            <person name="Li T."/>
            <person name="Chen C."/>
            <person name="He H."/>
            <person name="Fan J."/>
            <person name="Xiang W."/>
            <person name="Li X."/>
        </authorList>
    </citation>
    <scope>NUCLEOTIDE SEQUENCE [LARGE SCALE GENOMIC DNA]</scope>
    <source>
        <strain evidence="1 2">GYP-11</strain>
    </source>
</reference>
<keyword evidence="2" id="KW-1185">Reference proteome</keyword>
<name>A0A845Q9T1_9HYPH</name>
<evidence type="ECO:0000313" key="2">
    <source>
        <dbReference type="Proteomes" id="UP000470384"/>
    </source>
</evidence>
<dbReference type="EMBL" id="WXYQ01000005">
    <property type="protein sequence ID" value="NBG95373.1"/>
    <property type="molecule type" value="Genomic_DNA"/>
</dbReference>
<sequence>MPTPIRHLPPPDVAGPPGHDDILFMTCVVVSLAGNGPEDSYVALAQMIRNRRDHALAHVSKGNPAHPLFGDGSWQLSCPPGHAVGVPSQLTRAHFRAMASICRVFAGEEKDLVDGATACHLHSETPSWSAQMIPTALIGDHFFCREQGSSI</sequence>
<gene>
    <name evidence="1" type="ORF">GTQ45_06470</name>
</gene>